<dbReference type="HOGENOM" id="CLU_2964345_0_0_1"/>
<reference evidence="1 3" key="1">
    <citation type="journal article" date="2011" name="Nature">
        <title>The Medicago genome provides insight into the evolution of rhizobial symbioses.</title>
        <authorList>
            <person name="Young N.D."/>
            <person name="Debelle F."/>
            <person name="Oldroyd G.E."/>
            <person name="Geurts R."/>
            <person name="Cannon S.B."/>
            <person name="Udvardi M.K."/>
            <person name="Benedito V.A."/>
            <person name="Mayer K.F."/>
            <person name="Gouzy J."/>
            <person name="Schoof H."/>
            <person name="Van de Peer Y."/>
            <person name="Proost S."/>
            <person name="Cook D.R."/>
            <person name="Meyers B.C."/>
            <person name="Spannagl M."/>
            <person name="Cheung F."/>
            <person name="De Mita S."/>
            <person name="Krishnakumar V."/>
            <person name="Gundlach H."/>
            <person name="Zhou S."/>
            <person name="Mudge J."/>
            <person name="Bharti A.K."/>
            <person name="Murray J.D."/>
            <person name="Naoumkina M.A."/>
            <person name="Rosen B."/>
            <person name="Silverstein K.A."/>
            <person name="Tang H."/>
            <person name="Rombauts S."/>
            <person name="Zhao P.X."/>
            <person name="Zhou P."/>
            <person name="Barbe V."/>
            <person name="Bardou P."/>
            <person name="Bechner M."/>
            <person name="Bellec A."/>
            <person name="Berger A."/>
            <person name="Berges H."/>
            <person name="Bidwell S."/>
            <person name="Bisseling T."/>
            <person name="Choisne N."/>
            <person name="Couloux A."/>
            <person name="Denny R."/>
            <person name="Deshpande S."/>
            <person name="Dai X."/>
            <person name="Doyle J.J."/>
            <person name="Dudez A.M."/>
            <person name="Farmer A.D."/>
            <person name="Fouteau S."/>
            <person name="Franken C."/>
            <person name="Gibelin C."/>
            <person name="Gish J."/>
            <person name="Goldstein S."/>
            <person name="Gonzalez A.J."/>
            <person name="Green P.J."/>
            <person name="Hallab A."/>
            <person name="Hartog M."/>
            <person name="Hua A."/>
            <person name="Humphray S.J."/>
            <person name="Jeong D.H."/>
            <person name="Jing Y."/>
            <person name="Jocker A."/>
            <person name="Kenton S.M."/>
            <person name="Kim D.J."/>
            <person name="Klee K."/>
            <person name="Lai H."/>
            <person name="Lang C."/>
            <person name="Lin S."/>
            <person name="Macmil S.L."/>
            <person name="Magdelenat G."/>
            <person name="Matthews L."/>
            <person name="McCorrison J."/>
            <person name="Monaghan E.L."/>
            <person name="Mun J.H."/>
            <person name="Najar F.Z."/>
            <person name="Nicholson C."/>
            <person name="Noirot C."/>
            <person name="O'Bleness M."/>
            <person name="Paule C.R."/>
            <person name="Poulain J."/>
            <person name="Prion F."/>
            <person name="Qin B."/>
            <person name="Qu C."/>
            <person name="Retzel E.F."/>
            <person name="Riddle C."/>
            <person name="Sallet E."/>
            <person name="Samain S."/>
            <person name="Samson N."/>
            <person name="Sanders I."/>
            <person name="Saurat O."/>
            <person name="Scarpelli C."/>
            <person name="Schiex T."/>
            <person name="Segurens B."/>
            <person name="Severin A.J."/>
            <person name="Sherrier D.J."/>
            <person name="Shi R."/>
            <person name="Sims S."/>
            <person name="Singer S.R."/>
            <person name="Sinharoy S."/>
            <person name="Sterck L."/>
            <person name="Viollet A."/>
            <person name="Wang B.B."/>
            <person name="Wang K."/>
            <person name="Wang M."/>
            <person name="Wang X."/>
            <person name="Warfsmann J."/>
            <person name="Weissenbach J."/>
            <person name="White D.D."/>
            <person name="White J.D."/>
            <person name="Wiley G.B."/>
            <person name="Wincker P."/>
            <person name="Xing Y."/>
            <person name="Yang L."/>
            <person name="Yao Z."/>
            <person name="Ying F."/>
            <person name="Zhai J."/>
            <person name="Zhou L."/>
            <person name="Zuber A."/>
            <person name="Denarie J."/>
            <person name="Dixon R.A."/>
            <person name="May G.D."/>
            <person name="Schwartz D.C."/>
            <person name="Rogers J."/>
            <person name="Quetier F."/>
            <person name="Town C.D."/>
            <person name="Roe B.A."/>
        </authorList>
    </citation>
    <scope>NUCLEOTIDE SEQUENCE [LARGE SCALE GENOMIC DNA]</scope>
    <source>
        <strain evidence="1">A17</strain>
        <strain evidence="2 3">cv. Jemalong A17</strain>
    </source>
</reference>
<dbReference type="EMBL" id="CM001221">
    <property type="protein sequence ID" value="AES95201.1"/>
    <property type="molecule type" value="Genomic_DNA"/>
</dbReference>
<name>G7JXN0_MEDTR</name>
<reference evidence="1 3" key="2">
    <citation type="journal article" date="2014" name="BMC Genomics">
        <title>An improved genome release (version Mt4.0) for the model legume Medicago truncatula.</title>
        <authorList>
            <person name="Tang H."/>
            <person name="Krishnakumar V."/>
            <person name="Bidwell S."/>
            <person name="Rosen B."/>
            <person name="Chan A."/>
            <person name="Zhou S."/>
            <person name="Gentzbittel L."/>
            <person name="Childs K.L."/>
            <person name="Yandell M."/>
            <person name="Gundlach H."/>
            <person name="Mayer K.F."/>
            <person name="Schwartz D.C."/>
            <person name="Town C.D."/>
        </authorList>
    </citation>
    <scope>GENOME REANNOTATION</scope>
    <source>
        <strain evidence="2 3">cv. Jemalong A17</strain>
    </source>
</reference>
<dbReference type="PaxDb" id="3880-AES95201"/>
<dbReference type="EnsemblPlants" id="AES95201">
    <property type="protein sequence ID" value="AES95201"/>
    <property type="gene ID" value="MTR_5g022890"/>
</dbReference>
<organism evidence="1 3">
    <name type="scientific">Medicago truncatula</name>
    <name type="common">Barrel medic</name>
    <name type="synonym">Medicago tribuloides</name>
    <dbReference type="NCBI Taxonomy" id="3880"/>
    <lineage>
        <taxon>Eukaryota</taxon>
        <taxon>Viridiplantae</taxon>
        <taxon>Streptophyta</taxon>
        <taxon>Embryophyta</taxon>
        <taxon>Tracheophyta</taxon>
        <taxon>Spermatophyta</taxon>
        <taxon>Magnoliopsida</taxon>
        <taxon>eudicotyledons</taxon>
        <taxon>Gunneridae</taxon>
        <taxon>Pentapetalae</taxon>
        <taxon>rosids</taxon>
        <taxon>fabids</taxon>
        <taxon>Fabales</taxon>
        <taxon>Fabaceae</taxon>
        <taxon>Papilionoideae</taxon>
        <taxon>50 kb inversion clade</taxon>
        <taxon>NPAAA clade</taxon>
        <taxon>Hologalegina</taxon>
        <taxon>IRL clade</taxon>
        <taxon>Trifolieae</taxon>
        <taxon>Medicago</taxon>
    </lineage>
</organism>
<gene>
    <name evidence="1" type="ordered locus">MTR_5g022890</name>
</gene>
<evidence type="ECO:0000313" key="1">
    <source>
        <dbReference type="EMBL" id="AES95201.1"/>
    </source>
</evidence>
<dbReference type="Proteomes" id="UP000002051">
    <property type="component" value="Chromosome 5"/>
</dbReference>
<evidence type="ECO:0000313" key="3">
    <source>
        <dbReference type="Proteomes" id="UP000002051"/>
    </source>
</evidence>
<proteinExistence type="predicted"/>
<sequence>MKVREREMGSGFWTLGPLVRCHVYYLGGHVAPHEWTGGPKLPKNQKIEVCFVFKLVRGP</sequence>
<reference evidence="2" key="3">
    <citation type="submission" date="2015-04" db="UniProtKB">
        <authorList>
            <consortium name="EnsemblPlants"/>
        </authorList>
    </citation>
    <scope>IDENTIFICATION</scope>
    <source>
        <strain evidence="2">cv. Jemalong A17</strain>
    </source>
</reference>
<accession>G7JXN0</accession>
<dbReference type="AlphaFoldDB" id="G7JXN0"/>
<protein>
    <submittedName>
        <fullName evidence="1 2">Uncharacterized protein</fullName>
    </submittedName>
</protein>
<evidence type="ECO:0000313" key="2">
    <source>
        <dbReference type="EnsemblPlants" id="AES95201"/>
    </source>
</evidence>
<keyword evidence="3" id="KW-1185">Reference proteome</keyword>